<dbReference type="GO" id="GO:0036122">
    <property type="term" value="F:BMP binding"/>
    <property type="evidence" value="ECO:0007669"/>
    <property type="project" value="TreeGrafter"/>
</dbReference>
<organism evidence="2 3">
    <name type="scientific">Stichopus japonicus</name>
    <name type="common">Sea cucumber</name>
    <dbReference type="NCBI Taxonomy" id="307972"/>
    <lineage>
        <taxon>Eukaryota</taxon>
        <taxon>Metazoa</taxon>
        <taxon>Echinodermata</taxon>
        <taxon>Eleutherozoa</taxon>
        <taxon>Echinozoa</taxon>
        <taxon>Holothuroidea</taxon>
        <taxon>Aspidochirotacea</taxon>
        <taxon>Aspidochirotida</taxon>
        <taxon>Stichopodidae</taxon>
        <taxon>Apostichopus</taxon>
    </lineage>
</organism>
<dbReference type="PANTHER" id="PTHR46303">
    <property type="entry name" value="VWFC DOMAIN-CONTAINING PROTEIN"/>
    <property type="match status" value="1"/>
</dbReference>
<dbReference type="SMART" id="SM00214">
    <property type="entry name" value="VWC"/>
    <property type="match status" value="1"/>
</dbReference>
<protein>
    <submittedName>
        <fullName evidence="2">Putative chordin-like protein 1</fullName>
    </submittedName>
</protein>
<dbReference type="Gene3D" id="6.20.200.20">
    <property type="match status" value="1"/>
</dbReference>
<dbReference type="PANTHER" id="PTHR46303:SF1">
    <property type="entry name" value="VWFC DOMAIN-CONTAINING PROTEIN"/>
    <property type="match status" value="1"/>
</dbReference>
<sequence>MSKTNDISILDVSTTEEDSLNNFPPLLETRFEDFDSRSRGSDYYACVAADQTYSHGEQWHPLFAPFGRAHCVICICTFGESVCNRVECPAVEDMPCKNPVTVRGQCCKICEDEGERKNDSYVPLCLTEFETHLVYIYQPKVAYRDGVSIVTYAVEDIARHTVRISQWEISLGTIEKYLVEDIPSVNFERAKETREHKSGRFHLTGATTQRNYYIIIRTIIPL</sequence>
<keyword evidence="3" id="KW-1185">Reference proteome</keyword>
<dbReference type="InterPro" id="IPR045717">
    <property type="entry name" value="CHRDL1/2"/>
</dbReference>
<reference evidence="2 3" key="1">
    <citation type="journal article" date="2017" name="PLoS Biol.">
        <title>The sea cucumber genome provides insights into morphological evolution and visceral regeneration.</title>
        <authorList>
            <person name="Zhang X."/>
            <person name="Sun L."/>
            <person name="Yuan J."/>
            <person name="Sun Y."/>
            <person name="Gao Y."/>
            <person name="Zhang L."/>
            <person name="Li S."/>
            <person name="Dai H."/>
            <person name="Hamel J.F."/>
            <person name="Liu C."/>
            <person name="Yu Y."/>
            <person name="Liu S."/>
            <person name="Lin W."/>
            <person name="Guo K."/>
            <person name="Jin S."/>
            <person name="Xu P."/>
            <person name="Storey K.B."/>
            <person name="Huan P."/>
            <person name="Zhang T."/>
            <person name="Zhou Y."/>
            <person name="Zhang J."/>
            <person name="Lin C."/>
            <person name="Li X."/>
            <person name="Xing L."/>
            <person name="Huo D."/>
            <person name="Sun M."/>
            <person name="Wang L."/>
            <person name="Mercier A."/>
            <person name="Li F."/>
            <person name="Yang H."/>
            <person name="Xiang J."/>
        </authorList>
    </citation>
    <scope>NUCLEOTIDE SEQUENCE [LARGE SCALE GENOMIC DNA]</scope>
    <source>
        <strain evidence="2">Shaxun</strain>
        <tissue evidence="2">Muscle</tissue>
    </source>
</reference>
<dbReference type="Proteomes" id="UP000230750">
    <property type="component" value="Unassembled WGS sequence"/>
</dbReference>
<dbReference type="SUPFAM" id="SSF57603">
    <property type="entry name" value="FnI-like domain"/>
    <property type="match status" value="1"/>
</dbReference>
<dbReference type="STRING" id="307972.A0A2G8KW71"/>
<comment type="caution">
    <text evidence="2">The sequence shown here is derived from an EMBL/GenBank/DDBJ whole genome shotgun (WGS) entry which is preliminary data.</text>
</comment>
<proteinExistence type="predicted"/>
<dbReference type="InterPro" id="IPR001007">
    <property type="entry name" value="VWF_dom"/>
</dbReference>
<dbReference type="OrthoDB" id="8173378at2759"/>
<dbReference type="AlphaFoldDB" id="A0A2G8KW71"/>
<feature type="domain" description="VWFC" evidence="1">
    <location>
        <begin position="44"/>
        <end position="111"/>
    </location>
</feature>
<dbReference type="PROSITE" id="PS01208">
    <property type="entry name" value="VWFC_1"/>
    <property type="match status" value="1"/>
</dbReference>
<accession>A0A2G8KW71</accession>
<dbReference type="GO" id="GO:0030154">
    <property type="term" value="P:cell differentiation"/>
    <property type="evidence" value="ECO:0007669"/>
    <property type="project" value="TreeGrafter"/>
</dbReference>
<evidence type="ECO:0000313" key="2">
    <source>
        <dbReference type="EMBL" id="PIK52249.1"/>
    </source>
</evidence>
<dbReference type="GO" id="GO:0030514">
    <property type="term" value="P:negative regulation of BMP signaling pathway"/>
    <property type="evidence" value="ECO:0007669"/>
    <property type="project" value="TreeGrafter"/>
</dbReference>
<evidence type="ECO:0000313" key="3">
    <source>
        <dbReference type="Proteomes" id="UP000230750"/>
    </source>
</evidence>
<dbReference type="EMBL" id="MRZV01000337">
    <property type="protein sequence ID" value="PIK52249.1"/>
    <property type="molecule type" value="Genomic_DNA"/>
</dbReference>
<evidence type="ECO:0000259" key="1">
    <source>
        <dbReference type="PROSITE" id="PS50184"/>
    </source>
</evidence>
<gene>
    <name evidence="2" type="ORF">BSL78_10873</name>
</gene>
<dbReference type="Pfam" id="PF00093">
    <property type="entry name" value="VWC"/>
    <property type="match status" value="1"/>
</dbReference>
<dbReference type="PROSITE" id="PS50184">
    <property type="entry name" value="VWFC_2"/>
    <property type="match status" value="1"/>
</dbReference>
<dbReference type="GO" id="GO:0005615">
    <property type="term" value="C:extracellular space"/>
    <property type="evidence" value="ECO:0007669"/>
    <property type="project" value="TreeGrafter"/>
</dbReference>
<name>A0A2G8KW71_STIJA</name>